<dbReference type="SMART" id="SM00895">
    <property type="entry name" value="FCD"/>
    <property type="match status" value="1"/>
</dbReference>
<feature type="domain" description="HTH gntR-type" evidence="4">
    <location>
        <begin position="10"/>
        <end position="77"/>
    </location>
</feature>
<sequence>MVEPGLISRRSLHGELVDLLHDMVLEGELRPGDKINEQALCARFGVSRTPLREALKVLASGGLVILAPNRGASVASISPQEIDQLFPIMGALESLAGELACAKINDAAVARIQKLHDQMVKHYKKGEAGPYLKLNRQIHEAIFDAAGNAELTQLYHTLMVRTHAVRFTAKKSPERWDEAVEDHEQMMKALETRDGKRLAQILKDHLRHKAAMVHESLTTARASAAE</sequence>
<name>A0A6S6QP25_9HYPH</name>
<keyword evidence="3" id="KW-0804">Transcription</keyword>
<dbReference type="RefSeq" id="WP_222876354.1">
    <property type="nucleotide sequence ID" value="NZ_AP023361.1"/>
</dbReference>
<dbReference type="GO" id="GO:0003677">
    <property type="term" value="F:DNA binding"/>
    <property type="evidence" value="ECO:0007669"/>
    <property type="project" value="UniProtKB-KW"/>
</dbReference>
<proteinExistence type="predicted"/>
<dbReference type="InterPro" id="IPR036388">
    <property type="entry name" value="WH-like_DNA-bd_sf"/>
</dbReference>
<dbReference type="InterPro" id="IPR036390">
    <property type="entry name" value="WH_DNA-bd_sf"/>
</dbReference>
<dbReference type="InterPro" id="IPR008920">
    <property type="entry name" value="TF_FadR/GntR_C"/>
</dbReference>
<reference evidence="5 6" key="1">
    <citation type="submission" date="2020-08" db="EMBL/GenBank/DDBJ databases">
        <title>Genome sequence of Rhizobiales bacterium strain IZ6.</title>
        <authorList>
            <person name="Nakai R."/>
            <person name="Naganuma T."/>
        </authorList>
    </citation>
    <scope>NUCLEOTIDE SEQUENCE [LARGE SCALE GENOMIC DNA]</scope>
    <source>
        <strain evidence="5 6">IZ6</strain>
    </source>
</reference>
<evidence type="ECO:0000259" key="4">
    <source>
        <dbReference type="PROSITE" id="PS50949"/>
    </source>
</evidence>
<evidence type="ECO:0000313" key="5">
    <source>
        <dbReference type="EMBL" id="BCJ89657.1"/>
    </source>
</evidence>
<dbReference type="Proteomes" id="UP000515317">
    <property type="component" value="Chromosome"/>
</dbReference>
<evidence type="ECO:0000256" key="2">
    <source>
        <dbReference type="ARBA" id="ARBA00023125"/>
    </source>
</evidence>
<dbReference type="InterPro" id="IPR011711">
    <property type="entry name" value="GntR_C"/>
</dbReference>
<dbReference type="Gene3D" id="1.10.10.10">
    <property type="entry name" value="Winged helix-like DNA-binding domain superfamily/Winged helix DNA-binding domain"/>
    <property type="match status" value="1"/>
</dbReference>
<dbReference type="PANTHER" id="PTHR43537">
    <property type="entry name" value="TRANSCRIPTIONAL REGULATOR, GNTR FAMILY"/>
    <property type="match status" value="1"/>
</dbReference>
<dbReference type="Pfam" id="PF07729">
    <property type="entry name" value="FCD"/>
    <property type="match status" value="1"/>
</dbReference>
<dbReference type="GO" id="GO:0003700">
    <property type="term" value="F:DNA-binding transcription factor activity"/>
    <property type="evidence" value="ECO:0007669"/>
    <property type="project" value="InterPro"/>
</dbReference>
<keyword evidence="6" id="KW-1185">Reference proteome</keyword>
<dbReference type="SUPFAM" id="SSF46785">
    <property type="entry name" value="Winged helix' DNA-binding domain"/>
    <property type="match status" value="1"/>
</dbReference>
<dbReference type="PRINTS" id="PR00035">
    <property type="entry name" value="HTHGNTR"/>
</dbReference>
<dbReference type="SMART" id="SM00345">
    <property type="entry name" value="HTH_GNTR"/>
    <property type="match status" value="1"/>
</dbReference>
<evidence type="ECO:0000256" key="1">
    <source>
        <dbReference type="ARBA" id="ARBA00023015"/>
    </source>
</evidence>
<dbReference type="CDD" id="cd07377">
    <property type="entry name" value="WHTH_GntR"/>
    <property type="match status" value="1"/>
</dbReference>
<accession>A0A6S6QP25</accession>
<dbReference type="Gene3D" id="1.20.120.530">
    <property type="entry name" value="GntR ligand-binding domain-like"/>
    <property type="match status" value="1"/>
</dbReference>
<keyword evidence="2" id="KW-0238">DNA-binding</keyword>
<dbReference type="PANTHER" id="PTHR43537:SF50">
    <property type="entry name" value="TRANSCRIPTIONAL REGULATORY PROTEIN"/>
    <property type="match status" value="1"/>
</dbReference>
<dbReference type="SUPFAM" id="SSF48008">
    <property type="entry name" value="GntR ligand-binding domain-like"/>
    <property type="match status" value="1"/>
</dbReference>
<protein>
    <submittedName>
        <fullName evidence="5">GntR family transcriptional regulator</fullName>
    </submittedName>
</protein>
<keyword evidence="1" id="KW-0805">Transcription regulation</keyword>
<dbReference type="EMBL" id="AP023361">
    <property type="protein sequence ID" value="BCJ89657.1"/>
    <property type="molecule type" value="Genomic_DNA"/>
</dbReference>
<gene>
    <name evidence="5" type="ORF">IZ6_03920</name>
</gene>
<dbReference type="AlphaFoldDB" id="A0A6S6QP25"/>
<evidence type="ECO:0000256" key="3">
    <source>
        <dbReference type="ARBA" id="ARBA00023163"/>
    </source>
</evidence>
<evidence type="ECO:0000313" key="6">
    <source>
        <dbReference type="Proteomes" id="UP000515317"/>
    </source>
</evidence>
<dbReference type="KEGG" id="tso:IZ6_03920"/>
<dbReference type="Pfam" id="PF00392">
    <property type="entry name" value="GntR"/>
    <property type="match status" value="1"/>
</dbReference>
<dbReference type="InterPro" id="IPR000524">
    <property type="entry name" value="Tscrpt_reg_HTH_GntR"/>
</dbReference>
<dbReference type="PROSITE" id="PS50949">
    <property type="entry name" value="HTH_GNTR"/>
    <property type="match status" value="1"/>
</dbReference>
<organism evidence="5 6">
    <name type="scientific">Terrihabitans soli</name>
    <dbReference type="NCBI Taxonomy" id="708113"/>
    <lineage>
        <taxon>Bacteria</taxon>
        <taxon>Pseudomonadati</taxon>
        <taxon>Pseudomonadota</taxon>
        <taxon>Alphaproteobacteria</taxon>
        <taxon>Hyphomicrobiales</taxon>
        <taxon>Terrihabitans</taxon>
    </lineage>
</organism>